<dbReference type="PRINTS" id="PR00455">
    <property type="entry name" value="HTHTETR"/>
</dbReference>
<evidence type="ECO:0000256" key="2">
    <source>
        <dbReference type="PROSITE-ProRule" id="PRU00335"/>
    </source>
</evidence>
<dbReference type="InterPro" id="IPR009057">
    <property type="entry name" value="Homeodomain-like_sf"/>
</dbReference>
<dbReference type="AlphaFoldDB" id="A0A839ZX24"/>
<comment type="caution">
    <text evidence="4">The sequence shown here is derived from an EMBL/GenBank/DDBJ whole genome shotgun (WGS) entry which is preliminary data.</text>
</comment>
<keyword evidence="5" id="KW-1185">Reference proteome</keyword>
<dbReference type="Gene3D" id="1.10.357.10">
    <property type="entry name" value="Tetracycline Repressor, domain 2"/>
    <property type="match status" value="1"/>
</dbReference>
<accession>A0A839ZX24</accession>
<gene>
    <name evidence="4" type="ORF">GGQ61_001335</name>
</gene>
<dbReference type="SUPFAM" id="SSF46689">
    <property type="entry name" value="Homeodomain-like"/>
    <property type="match status" value="1"/>
</dbReference>
<name>A0A839ZX24_9CAUL</name>
<dbReference type="EMBL" id="JACIDK010000002">
    <property type="protein sequence ID" value="MBB3890618.1"/>
    <property type="molecule type" value="Genomic_DNA"/>
</dbReference>
<dbReference type="PROSITE" id="PS50977">
    <property type="entry name" value="HTH_TETR_2"/>
    <property type="match status" value="1"/>
</dbReference>
<evidence type="ECO:0000313" key="5">
    <source>
        <dbReference type="Proteomes" id="UP000530564"/>
    </source>
</evidence>
<evidence type="ECO:0000313" key="4">
    <source>
        <dbReference type="EMBL" id="MBB3890618.1"/>
    </source>
</evidence>
<sequence>MPRPAKFDEGQILDAAAALVSSRGPAAATMTAIKHALGAPSGSIYHRFRTRDELLGRLWLSKAQAFQDRWMAALEEVDPVKAGLEAALSMPRQVRADFDGARVMLLHRREDFMLDGWPPEMKAEAERLGRQIKQGLGQMTRRLFDLDTAATRRATAFATIDIPFSAVRRYVGEGGAPPPHVDALIERAYSAVMDAERHSEA</sequence>
<protein>
    <submittedName>
        <fullName evidence="4">AcrR family transcriptional regulator</fullName>
    </submittedName>
</protein>
<feature type="DNA-binding region" description="H-T-H motif" evidence="2">
    <location>
        <begin position="29"/>
        <end position="48"/>
    </location>
</feature>
<organism evidence="4 5">
    <name type="scientific">Phenylobacterium haematophilum</name>
    <dbReference type="NCBI Taxonomy" id="98513"/>
    <lineage>
        <taxon>Bacteria</taxon>
        <taxon>Pseudomonadati</taxon>
        <taxon>Pseudomonadota</taxon>
        <taxon>Alphaproteobacteria</taxon>
        <taxon>Caulobacterales</taxon>
        <taxon>Caulobacteraceae</taxon>
        <taxon>Phenylobacterium</taxon>
    </lineage>
</organism>
<dbReference type="GO" id="GO:0003677">
    <property type="term" value="F:DNA binding"/>
    <property type="evidence" value="ECO:0007669"/>
    <property type="project" value="UniProtKB-UniRule"/>
</dbReference>
<dbReference type="InterPro" id="IPR001647">
    <property type="entry name" value="HTH_TetR"/>
</dbReference>
<dbReference type="Pfam" id="PF00440">
    <property type="entry name" value="TetR_N"/>
    <property type="match status" value="1"/>
</dbReference>
<dbReference type="Proteomes" id="UP000530564">
    <property type="component" value="Unassembled WGS sequence"/>
</dbReference>
<evidence type="ECO:0000256" key="1">
    <source>
        <dbReference type="ARBA" id="ARBA00023125"/>
    </source>
</evidence>
<keyword evidence="1 2" id="KW-0238">DNA-binding</keyword>
<dbReference type="RefSeq" id="WP_183770901.1">
    <property type="nucleotide sequence ID" value="NZ_JACIDK010000002.1"/>
</dbReference>
<reference evidence="4 5" key="1">
    <citation type="submission" date="2020-08" db="EMBL/GenBank/DDBJ databases">
        <title>Genomic Encyclopedia of Type Strains, Phase IV (KMG-IV): sequencing the most valuable type-strain genomes for metagenomic binning, comparative biology and taxonomic classification.</title>
        <authorList>
            <person name="Goeker M."/>
        </authorList>
    </citation>
    <scope>NUCLEOTIDE SEQUENCE [LARGE SCALE GENOMIC DNA]</scope>
    <source>
        <strain evidence="4 5">DSM 21793</strain>
    </source>
</reference>
<proteinExistence type="predicted"/>
<feature type="domain" description="HTH tetR-type" evidence="3">
    <location>
        <begin position="6"/>
        <end position="66"/>
    </location>
</feature>
<evidence type="ECO:0000259" key="3">
    <source>
        <dbReference type="PROSITE" id="PS50977"/>
    </source>
</evidence>